<sequence>MTTLTPEKQAKASPSAQLILTLKPRPGHYIVTELVREVRGNPSFLMPQWEIMDRLHGFGLTSLSKHFLLVDSLRRQQELFQLHGLGEYDRTMVTYFKKSDHNSIIIGIEPLVEPYIEFRVLEYHIPSRRRRSKFTTVQYNIRSTLEECPSTVATLTSNAMIHELRKLNSSGTQEILGLAGKSKDVVYLRTKHGSDVFCLGLQLQGTDFEAQASVNPFPLREIYTLLSASEVSGDRESRKSQHWYDKNFTNVGQPVQGIIRIRAVDGASGNPEADEDVRKALLKMPDRELRCLEHFMDWLSKKESAEFAVAGAHCKFKKRIGPYLNLVEVVRITPGEGVTRPQGSQAHAFSTLHIFPPSSYLLPKNDEDGIQRFQYGTFYTKAHDELKLEVPTGDEWRGAIKLRVAEYSKPINTNQEDSGLTYPLCYDDFLKLLAPESLVKSSPSMYSFLGREFPAMDPCYLEYLRQSISEYVQTMAAENESSSATIVRMDGAAEQAYYRDNGTMEGSAHKLPTVWIDLGDAPPPPPPASATPSLNPPNLGGLLSPVPPASATPSPNPPNLGGLLPPNSTTPSLTATSTDALPYPQPRRGLLANSQTRCTADVKPDNDADHLPSPMGPKDIADALHGLHIFEHEAYNAAKGFGDHDTMMTTYVKVDQESKAVTIRVEPLAGPYIEFEILEQEYQGSVGTNFVLKSTHKIPSSTEAARSIMPCNEMVDNLKELLRAQDSKAIAKVVALTGEENVLCYVQKGRSSLAGSMPRLSLGVELQAQLQFREFYVLHRPKEVLGDVAGQRGPQLWKEEAYTKIRSKVWATQRPLKLRAGDEDVQTLPDQRAQIVKALLEMPDRELRCLEHFTQWLSEQPEGKPEFAVASTRFYDHHESGPYLCIVEIGATNPETNAEDWTGVIRLCIPHSCNRNLRNNDFKRLTSFAEFIASFDMVEGKKVEGSHSSAYRWQALKAKVELKTKPTATQHFSESLSTRSERSGLGTRLKPTYVEALRDTMSKYIQTLQDHNSKLSFFIQRIEEAAAQPYVRYVRNNEEKAYFPTVSVEFCQIELNPVFQPVRGNKPGTPDTIGGSDKQCQLGVTQ</sequence>
<feature type="compositionally biased region" description="Low complexity" evidence="1">
    <location>
        <begin position="530"/>
        <end position="544"/>
    </location>
</feature>
<dbReference type="EMBL" id="ML119920">
    <property type="protein sequence ID" value="RPA71532.1"/>
    <property type="molecule type" value="Genomic_DNA"/>
</dbReference>
<name>A0A3N4HAF4_ASCIM</name>
<feature type="compositionally biased region" description="Pro residues" evidence="1">
    <location>
        <begin position="545"/>
        <end position="558"/>
    </location>
</feature>
<accession>A0A3N4HAF4</accession>
<feature type="region of interest" description="Disordered" evidence="1">
    <location>
        <begin position="515"/>
        <end position="588"/>
    </location>
</feature>
<evidence type="ECO:0000313" key="3">
    <source>
        <dbReference type="Proteomes" id="UP000275078"/>
    </source>
</evidence>
<proteinExistence type="predicted"/>
<keyword evidence="3" id="KW-1185">Reference proteome</keyword>
<protein>
    <submittedName>
        <fullName evidence="2">Uncharacterized protein</fullName>
    </submittedName>
</protein>
<dbReference type="AlphaFoldDB" id="A0A3N4HAF4"/>
<feature type="compositionally biased region" description="Polar residues" evidence="1">
    <location>
        <begin position="569"/>
        <end position="579"/>
    </location>
</feature>
<reference evidence="2 3" key="1">
    <citation type="journal article" date="2018" name="Nat. Ecol. Evol.">
        <title>Pezizomycetes genomes reveal the molecular basis of ectomycorrhizal truffle lifestyle.</title>
        <authorList>
            <person name="Murat C."/>
            <person name="Payen T."/>
            <person name="Noel B."/>
            <person name="Kuo A."/>
            <person name="Morin E."/>
            <person name="Chen J."/>
            <person name="Kohler A."/>
            <person name="Krizsan K."/>
            <person name="Balestrini R."/>
            <person name="Da Silva C."/>
            <person name="Montanini B."/>
            <person name="Hainaut M."/>
            <person name="Levati E."/>
            <person name="Barry K.W."/>
            <person name="Belfiori B."/>
            <person name="Cichocki N."/>
            <person name="Clum A."/>
            <person name="Dockter R.B."/>
            <person name="Fauchery L."/>
            <person name="Guy J."/>
            <person name="Iotti M."/>
            <person name="Le Tacon F."/>
            <person name="Lindquist E.A."/>
            <person name="Lipzen A."/>
            <person name="Malagnac F."/>
            <person name="Mello A."/>
            <person name="Molinier V."/>
            <person name="Miyauchi S."/>
            <person name="Poulain J."/>
            <person name="Riccioni C."/>
            <person name="Rubini A."/>
            <person name="Sitrit Y."/>
            <person name="Splivallo R."/>
            <person name="Traeger S."/>
            <person name="Wang M."/>
            <person name="Zifcakova L."/>
            <person name="Wipf D."/>
            <person name="Zambonelli A."/>
            <person name="Paolocci F."/>
            <person name="Nowrousian M."/>
            <person name="Ottonello S."/>
            <person name="Baldrian P."/>
            <person name="Spatafora J.W."/>
            <person name="Henrissat B."/>
            <person name="Nagy L.G."/>
            <person name="Aury J.M."/>
            <person name="Wincker P."/>
            <person name="Grigoriev I.V."/>
            <person name="Bonfante P."/>
            <person name="Martin F.M."/>
        </authorList>
    </citation>
    <scope>NUCLEOTIDE SEQUENCE [LARGE SCALE GENOMIC DNA]</scope>
    <source>
        <strain evidence="2 3">RN42</strain>
    </source>
</reference>
<gene>
    <name evidence="2" type="ORF">BJ508DRAFT_335931</name>
</gene>
<evidence type="ECO:0000313" key="2">
    <source>
        <dbReference type="EMBL" id="RPA71532.1"/>
    </source>
</evidence>
<evidence type="ECO:0000256" key="1">
    <source>
        <dbReference type="SAM" id="MobiDB-lite"/>
    </source>
</evidence>
<dbReference type="Proteomes" id="UP000275078">
    <property type="component" value="Unassembled WGS sequence"/>
</dbReference>
<organism evidence="2 3">
    <name type="scientific">Ascobolus immersus RN42</name>
    <dbReference type="NCBI Taxonomy" id="1160509"/>
    <lineage>
        <taxon>Eukaryota</taxon>
        <taxon>Fungi</taxon>
        <taxon>Dikarya</taxon>
        <taxon>Ascomycota</taxon>
        <taxon>Pezizomycotina</taxon>
        <taxon>Pezizomycetes</taxon>
        <taxon>Pezizales</taxon>
        <taxon>Ascobolaceae</taxon>
        <taxon>Ascobolus</taxon>
    </lineage>
</organism>